<comment type="caution">
    <text evidence="1">The sequence shown here is derived from an EMBL/GenBank/DDBJ whole genome shotgun (WGS) entry which is preliminary data.</text>
</comment>
<sequence>MECAILTFPAGRRNTMRPSEKRVSAAPKLRFQTASMPRCCFN</sequence>
<reference evidence="1 2" key="1">
    <citation type="submission" date="2011-02" db="EMBL/GenBank/DDBJ databases">
        <authorList>
            <person name="Muzny D."/>
            <person name="Qin X."/>
            <person name="Deng J."/>
            <person name="Jiang H."/>
            <person name="Liu Y."/>
            <person name="Qu J."/>
            <person name="Song X.-Z."/>
            <person name="Zhang L."/>
            <person name="Thornton R."/>
            <person name="Coyle M."/>
            <person name="Francisco L."/>
            <person name="Jackson L."/>
            <person name="Javaid M."/>
            <person name="Korchina V."/>
            <person name="Kovar C."/>
            <person name="Mata R."/>
            <person name="Mathew T."/>
            <person name="Ngo R."/>
            <person name="Nguyen L."/>
            <person name="Nguyen N."/>
            <person name="Okwuonu G."/>
            <person name="Ongeri F."/>
            <person name="Pham C."/>
            <person name="Simmons D."/>
            <person name="Wilczek-Boney K."/>
            <person name="Hale W."/>
            <person name="Jakkamsetti A."/>
            <person name="Pham P."/>
            <person name="Ruth R."/>
            <person name="San Lucas F."/>
            <person name="Warren J."/>
            <person name="Zhang J."/>
            <person name="Zhao Z."/>
            <person name="Zhou C."/>
            <person name="Zhu D."/>
            <person name="Lee S."/>
            <person name="Bess C."/>
            <person name="Blankenburg K."/>
            <person name="Forbes L."/>
            <person name="Fu Q."/>
            <person name="Gubbala S."/>
            <person name="Hirani K."/>
            <person name="Jayaseelan J.C."/>
            <person name="Lara F."/>
            <person name="Munidasa M."/>
            <person name="Palculict T."/>
            <person name="Patil S."/>
            <person name="Pu L.-L."/>
            <person name="Saada N."/>
            <person name="Tang L."/>
            <person name="Weissenberger G."/>
            <person name="Zhu Y."/>
            <person name="Hemphill L."/>
            <person name="Shang Y."/>
            <person name="Youmans B."/>
            <person name="Ayvaz T."/>
            <person name="Ross M."/>
            <person name="Santibanez J."/>
            <person name="Aqrawi P."/>
            <person name="Gross S."/>
            <person name="Joshi V."/>
            <person name="Fowler G."/>
            <person name="Nazareth L."/>
            <person name="Reid J."/>
            <person name="Worley K."/>
            <person name="Petrosino J."/>
            <person name="Highlander S."/>
            <person name="Gibbs R."/>
        </authorList>
    </citation>
    <scope>NUCLEOTIDE SEQUENCE [LARGE SCALE GENOMIC DNA]</scope>
    <source>
        <strain evidence="1 2">ATCC BAA-1200</strain>
    </source>
</reference>
<proteinExistence type="predicted"/>
<evidence type="ECO:0000313" key="1">
    <source>
        <dbReference type="EMBL" id="EGF10239.1"/>
    </source>
</evidence>
<dbReference type="Proteomes" id="UP000004105">
    <property type="component" value="Unassembled WGS sequence"/>
</dbReference>
<dbReference type="HOGENOM" id="CLU_3254480_0_0_4"/>
<gene>
    <name evidence="1" type="ORF">HMPREF9123_2114</name>
</gene>
<accession>F2BEF8</accession>
<dbReference type="EMBL" id="AFAY01000044">
    <property type="protein sequence ID" value="EGF10239.1"/>
    <property type="molecule type" value="Genomic_DNA"/>
</dbReference>
<organism evidence="1 2">
    <name type="scientific">Neisseria bacilliformis ATCC BAA-1200</name>
    <dbReference type="NCBI Taxonomy" id="888742"/>
    <lineage>
        <taxon>Bacteria</taxon>
        <taxon>Pseudomonadati</taxon>
        <taxon>Pseudomonadota</taxon>
        <taxon>Betaproteobacteria</taxon>
        <taxon>Neisseriales</taxon>
        <taxon>Neisseriaceae</taxon>
        <taxon>Neisseria</taxon>
    </lineage>
</organism>
<evidence type="ECO:0000313" key="2">
    <source>
        <dbReference type="Proteomes" id="UP000004105"/>
    </source>
</evidence>
<name>F2BEF8_9NEIS</name>
<keyword evidence="2" id="KW-1185">Reference proteome</keyword>
<protein>
    <submittedName>
        <fullName evidence="1">Uncharacterized protein</fullName>
    </submittedName>
</protein>
<dbReference type="AlphaFoldDB" id="F2BEF8"/>